<dbReference type="AlphaFoldDB" id="A0A6P8IUW6"/>
<feature type="chain" id="PRO_5027952879" evidence="3">
    <location>
        <begin position="20"/>
        <end position="382"/>
    </location>
</feature>
<dbReference type="InterPro" id="IPR000152">
    <property type="entry name" value="EGF-type_Asp/Asn_hydroxyl_site"/>
</dbReference>
<dbReference type="KEGG" id="aten:116304383"/>
<sequence>MVTLWTIFCLVYYVSMTTATQNTCPVVRYTGSFRAADKVSDYALLGHSYKNFTTSIIQECFNDCVMDCACVSYQLFGTRCELMDEDRQTEPGHFKEKLGYQYYELQQKFKQQHTPASCAGHCRNGCCRFVSCLNGGTCIEQCDDVKRKFKCQCRSDFTGKMCEHPMTCAAYGAGRTSGEYPITLPSGDKINVFCDFTSEPGFVWTLIESFAFSKHLDYKTKPFTVDFPVNPTAPTWDNYRLSRSVMLYVKSNSTLWRATCKYDTDGLSTRDYMKGLLKYMDILAHQSGDVCAKVLYIDIRGINCTECTTHFRQSNRHPYVDCAYGRNSLGCTFDASSGGVRKNKDGYWSWDDNFGYYHVHNPNHRCSSSSSSTTQWWLGTPV</sequence>
<reference evidence="6" key="1">
    <citation type="submission" date="2025-08" db="UniProtKB">
        <authorList>
            <consortium name="RefSeq"/>
        </authorList>
    </citation>
    <scope>IDENTIFICATION</scope>
    <source>
        <tissue evidence="6">Tentacle</tissue>
    </source>
</reference>
<protein>
    <submittedName>
        <fullName evidence="6">Uncharacterized protein LOC116304383</fullName>
    </submittedName>
</protein>
<keyword evidence="2" id="KW-1015">Disulfide bond</keyword>
<gene>
    <name evidence="6" type="primary">LOC116304383</name>
</gene>
<dbReference type="InterPro" id="IPR000742">
    <property type="entry name" value="EGF"/>
</dbReference>
<name>A0A6P8IUW6_ACTTE</name>
<dbReference type="PROSITE" id="PS50948">
    <property type="entry name" value="PAN"/>
    <property type="match status" value="1"/>
</dbReference>
<evidence type="ECO:0000256" key="1">
    <source>
        <dbReference type="ARBA" id="ARBA00006373"/>
    </source>
</evidence>
<comment type="similarity">
    <text evidence="1">Belongs to the EGF domain peptide family.</text>
</comment>
<evidence type="ECO:0000313" key="6">
    <source>
        <dbReference type="RefSeq" id="XP_031569970.1"/>
    </source>
</evidence>
<dbReference type="InParanoid" id="A0A6P8IUW6"/>
<feature type="signal peptide" evidence="3">
    <location>
        <begin position="1"/>
        <end position="19"/>
    </location>
</feature>
<dbReference type="Pfam" id="PF00024">
    <property type="entry name" value="PAN_1"/>
    <property type="match status" value="1"/>
</dbReference>
<keyword evidence="5" id="KW-1185">Reference proteome</keyword>
<dbReference type="CDD" id="cd00054">
    <property type="entry name" value="EGF_CA"/>
    <property type="match status" value="1"/>
</dbReference>
<organism evidence="5 6">
    <name type="scientific">Actinia tenebrosa</name>
    <name type="common">Australian red waratah sea anemone</name>
    <dbReference type="NCBI Taxonomy" id="6105"/>
    <lineage>
        <taxon>Eukaryota</taxon>
        <taxon>Metazoa</taxon>
        <taxon>Cnidaria</taxon>
        <taxon>Anthozoa</taxon>
        <taxon>Hexacorallia</taxon>
        <taxon>Actiniaria</taxon>
        <taxon>Actiniidae</taxon>
        <taxon>Actinia</taxon>
    </lineage>
</organism>
<proteinExistence type="inferred from homology"/>
<evidence type="ECO:0000256" key="3">
    <source>
        <dbReference type="SAM" id="SignalP"/>
    </source>
</evidence>
<evidence type="ECO:0000259" key="4">
    <source>
        <dbReference type="PROSITE" id="PS50948"/>
    </source>
</evidence>
<keyword evidence="3" id="KW-0732">Signal</keyword>
<dbReference type="GeneID" id="116304383"/>
<dbReference type="PROSITE" id="PS00022">
    <property type="entry name" value="EGF_1"/>
    <property type="match status" value="1"/>
</dbReference>
<dbReference type="SUPFAM" id="SSF57414">
    <property type="entry name" value="Hairpin loop containing domain-like"/>
    <property type="match status" value="1"/>
</dbReference>
<dbReference type="InterPro" id="IPR003609">
    <property type="entry name" value="Pan_app"/>
</dbReference>
<dbReference type="RefSeq" id="XP_031569970.1">
    <property type="nucleotide sequence ID" value="XM_031714110.1"/>
</dbReference>
<dbReference type="Gene3D" id="2.10.25.10">
    <property type="entry name" value="Laminin"/>
    <property type="match status" value="1"/>
</dbReference>
<dbReference type="Proteomes" id="UP000515163">
    <property type="component" value="Unplaced"/>
</dbReference>
<dbReference type="OrthoDB" id="5946092at2759"/>
<evidence type="ECO:0000313" key="5">
    <source>
        <dbReference type="Proteomes" id="UP000515163"/>
    </source>
</evidence>
<accession>A0A6P8IUW6</accession>
<evidence type="ECO:0000256" key="2">
    <source>
        <dbReference type="ARBA" id="ARBA00023157"/>
    </source>
</evidence>
<dbReference type="PROSITE" id="PS00010">
    <property type="entry name" value="ASX_HYDROXYL"/>
    <property type="match status" value="1"/>
</dbReference>
<feature type="domain" description="Apple" evidence="4">
    <location>
        <begin position="24"/>
        <end position="107"/>
    </location>
</feature>